<keyword evidence="1" id="KW-1133">Transmembrane helix</keyword>
<dbReference type="EMBL" id="JACBZM010000001">
    <property type="protein sequence ID" value="NYI46637.1"/>
    <property type="molecule type" value="Genomic_DNA"/>
</dbReference>
<feature type="transmembrane region" description="Helical" evidence="1">
    <location>
        <begin position="6"/>
        <end position="28"/>
    </location>
</feature>
<dbReference type="RefSeq" id="WP_179650506.1">
    <property type="nucleotide sequence ID" value="NZ_JACBZM010000001.1"/>
</dbReference>
<name>A0A7Z0CQB5_9ACTN</name>
<reference evidence="2 3" key="1">
    <citation type="submission" date="2020-07" db="EMBL/GenBank/DDBJ databases">
        <title>Sequencing the genomes of 1000 actinobacteria strains.</title>
        <authorList>
            <person name="Klenk H.-P."/>
        </authorList>
    </citation>
    <scope>NUCLEOTIDE SEQUENCE [LARGE SCALE GENOMIC DNA]</scope>
    <source>
        <strain evidence="2 3">DSM 15131</strain>
    </source>
</reference>
<protein>
    <submittedName>
        <fullName evidence="2">Type II secretory pathway pseudopilin PulG</fullName>
    </submittedName>
</protein>
<keyword evidence="1" id="KW-0472">Membrane</keyword>
<evidence type="ECO:0000256" key="1">
    <source>
        <dbReference type="SAM" id="Phobius"/>
    </source>
</evidence>
<accession>A0A7Z0CQB5</accession>
<keyword evidence="1" id="KW-0812">Transmembrane</keyword>
<gene>
    <name evidence="2" type="ORF">BJ993_003717</name>
</gene>
<dbReference type="Proteomes" id="UP000562045">
    <property type="component" value="Unassembled WGS sequence"/>
</dbReference>
<sequence>MTLIETLVALSILAIAGVAIMAGLQLAVKSSDIHRKQSTGGSAVRTYAEAIEKYLDADGNYVPCAGAGAYAPATVGYAVPSGYTASASAAQPLDGNGSVITTGSCPSRDKGVQRLTLTVASSDSRATERLTIVVRRSCGTGTACP</sequence>
<evidence type="ECO:0000313" key="2">
    <source>
        <dbReference type="EMBL" id="NYI46637.1"/>
    </source>
</evidence>
<comment type="caution">
    <text evidence="2">The sequence shown here is derived from an EMBL/GenBank/DDBJ whole genome shotgun (WGS) entry which is preliminary data.</text>
</comment>
<proteinExistence type="predicted"/>
<organism evidence="2 3">
    <name type="scientific">Nocardioides aromaticivorans</name>
    <dbReference type="NCBI Taxonomy" id="200618"/>
    <lineage>
        <taxon>Bacteria</taxon>
        <taxon>Bacillati</taxon>
        <taxon>Actinomycetota</taxon>
        <taxon>Actinomycetes</taxon>
        <taxon>Propionibacteriales</taxon>
        <taxon>Nocardioidaceae</taxon>
        <taxon>Nocardioides</taxon>
    </lineage>
</organism>
<dbReference type="AlphaFoldDB" id="A0A7Z0CQB5"/>
<evidence type="ECO:0000313" key="3">
    <source>
        <dbReference type="Proteomes" id="UP000562045"/>
    </source>
</evidence>
<dbReference type="Gene3D" id="3.30.700.10">
    <property type="entry name" value="Glycoprotein, Type 4 Pilin"/>
    <property type="match status" value="1"/>
</dbReference>